<keyword evidence="1" id="KW-0812">Transmembrane</keyword>
<proteinExistence type="predicted"/>
<name>A0A5K7X4A7_9BACL</name>
<dbReference type="Proteomes" id="UP000326951">
    <property type="component" value="Chromosome"/>
</dbReference>
<gene>
    <name evidence="2" type="ORF">St703_22150</name>
</gene>
<evidence type="ECO:0000313" key="3">
    <source>
        <dbReference type="Proteomes" id="UP000326951"/>
    </source>
</evidence>
<keyword evidence="1" id="KW-1133">Transmembrane helix</keyword>
<keyword evidence="1" id="KW-0472">Membrane</keyword>
<dbReference type="EMBL" id="AP021853">
    <property type="protein sequence ID" value="BBN99510.1"/>
    <property type="molecule type" value="Genomic_DNA"/>
</dbReference>
<evidence type="ECO:0000256" key="1">
    <source>
        <dbReference type="SAM" id="Phobius"/>
    </source>
</evidence>
<dbReference type="AlphaFoldDB" id="A0A5K7X4A7"/>
<protein>
    <submittedName>
        <fullName evidence="2">Uncharacterized protein</fullName>
    </submittedName>
</protein>
<feature type="transmembrane region" description="Helical" evidence="1">
    <location>
        <begin position="83"/>
        <end position="102"/>
    </location>
</feature>
<sequence>MIYFLSLLALTLNPFVWKKKIRNKRFIAAQTGRFVLGLLLVFLMTYFRLIDHTWQAFLSYGSLFWGFFLLLDMMYKKEKTVSVNAAAGLLLLLFFAYLHFLYPLTVTKAKYDFAAAKTTIVAKPEASMDEQHIPVVPEKYARYKSEKVLGELSHVSYYELGHTSLQKIDGHLYWVTPIEYSGFFKWLKSHKIPGYIRMSAENENANAVLVKKEMKYVPSAYYFENLKRLVRAQHQTPILFDPSFEPDESGKPYYVVAYGYYQKLRQIPEIQGVYVVDPQNGKIRNYTLKNLPGFIDQAIPSTVAEAWNTWYGENIHGFWNKLFAQEDMKRPTEWSQSDEVNGVFDHNLELNWFTDFTRPKSGSGAMVGYSMLNTRTGKMIYYASANGLLNGKSAMNVAEKTFKQNKYEAGIPNLYTIYGQETWVVPLMDSNHVLRELMLIHGKNENVYSAETDKRTLFDSYKYALATKLGDDHAVPTDSALLKKMTGSITHVYRYYDEEAHQTVSQFMVDNNEKIFTVTSGQNPYSVFLKAGGQVSFQYVDTNERVSAVKTLQIEGKK</sequence>
<feature type="transmembrane region" description="Helical" evidence="1">
    <location>
        <begin position="26"/>
        <end position="47"/>
    </location>
</feature>
<dbReference type="RefSeq" id="WP_152080630.1">
    <property type="nucleotide sequence ID" value="NZ_AP021853.1"/>
</dbReference>
<reference evidence="2 3" key="1">
    <citation type="submission" date="2019-09" db="EMBL/GenBank/DDBJ databases">
        <title>Complete genome sequence of Sporolactobacillus terrae 70-3.</title>
        <authorList>
            <person name="Tanaka N."/>
            <person name="Shiwa Y."/>
            <person name="Fujita N."/>
            <person name="Tanasupawat S."/>
        </authorList>
    </citation>
    <scope>NUCLEOTIDE SEQUENCE [LARGE SCALE GENOMIC DNA]</scope>
    <source>
        <strain evidence="2 3">70-3</strain>
    </source>
</reference>
<evidence type="ECO:0000313" key="2">
    <source>
        <dbReference type="EMBL" id="BBN99510.1"/>
    </source>
</evidence>
<organism evidence="2 3">
    <name type="scientific">Sporolactobacillus terrae</name>
    <dbReference type="NCBI Taxonomy" id="269673"/>
    <lineage>
        <taxon>Bacteria</taxon>
        <taxon>Bacillati</taxon>
        <taxon>Bacillota</taxon>
        <taxon>Bacilli</taxon>
        <taxon>Bacillales</taxon>
        <taxon>Sporolactobacillaceae</taxon>
        <taxon>Sporolactobacillus</taxon>
    </lineage>
</organism>
<feature type="transmembrane region" description="Helical" evidence="1">
    <location>
        <begin position="53"/>
        <end position="71"/>
    </location>
</feature>
<accession>A0A5K7X4A7</accession>